<dbReference type="AlphaFoldDB" id="A0A8T5UVA0"/>
<keyword evidence="6 8" id="KW-0484">Methanogenesis</keyword>
<dbReference type="Pfam" id="PF02783">
    <property type="entry name" value="MCR_beta_N"/>
    <property type="match status" value="1"/>
</dbReference>
<accession>A0A8T5UVA0</accession>
<protein>
    <recommendedName>
        <fullName evidence="8">Methyl-coenzyme M reductase subunit beta</fullName>
        <ecNumber evidence="8">2.8.4.1</ecNumber>
    </recommendedName>
    <alternativeName>
        <fullName evidence="8">Coenzyme-B sulfoethylthiotransferase beta</fullName>
    </alternativeName>
</protein>
<sequence length="441" mass="46899">MAKFDDKIDLYDDRGNLVEEQVPLEALSPLRNPAIKAIVQGVKRTVAVNLEGVENALKTGKLGGGKILGRELDLDIVSNAEAIAAKAAEMIQVEEGDNTNVELLVGGKRVLVQIPQARFDAAAEYSAAPLVTAQAFIQSIVDVCDVNMYDANMVKAAILGRYPQSVDYMGGNLATMLDVPQKLEGPGYSLRNIMVNHVVATTLKNTMNSAALSSLLEQAAMFEMGDAVGKFERMHLLGLAYQGMNADNMVYDLVKDNGKTGTVGSVINGMVDRAKADGVIGVEKDLNGFNVYGTDDMAKWNAYAAAGMMAATMVNQGAARAAQGVSSTLLYYNDILEFETGLPSVDFGRVEGTAVGFSFFSHSIYGGGGPGIFNGNHVVTRHSKGFAIPCVAAAMALDAGTQLFSPEATSGLIKDVFSQVDEFRNPLKYVNEAAVDIKGKL</sequence>
<comment type="similarity">
    <text evidence="3">Belongs to the methyl-coenzyme M reductase beta subunit family.</text>
</comment>
<dbReference type="Gene3D" id="3.30.70.470">
    <property type="match status" value="1"/>
</dbReference>
<comment type="cofactor">
    <cofactor evidence="1">
        <name>coenzyme F430</name>
        <dbReference type="ChEBI" id="CHEBI:60540"/>
    </cofactor>
</comment>
<dbReference type="EC" id="2.8.4.1" evidence="8"/>
<dbReference type="Gene3D" id="1.20.840.10">
    <property type="entry name" value="Methyl-coenzyme M reductase, alpha/beta subunit, C-terminal"/>
    <property type="match status" value="1"/>
</dbReference>
<evidence type="ECO:0000313" key="12">
    <source>
        <dbReference type="Proteomes" id="UP000825933"/>
    </source>
</evidence>
<keyword evidence="12" id="KW-1185">Reference proteome</keyword>
<evidence type="ECO:0000259" key="9">
    <source>
        <dbReference type="Pfam" id="PF02241"/>
    </source>
</evidence>
<evidence type="ECO:0000256" key="5">
    <source>
        <dbReference type="ARBA" id="ARBA00022679"/>
    </source>
</evidence>
<dbReference type="EMBL" id="JAIOUQ010000003">
    <property type="protein sequence ID" value="MBZ2164803.1"/>
    <property type="molecule type" value="Genomic_DNA"/>
</dbReference>
<dbReference type="Proteomes" id="UP000825933">
    <property type="component" value="Unassembled WGS sequence"/>
</dbReference>
<dbReference type="InterPro" id="IPR008924">
    <property type="entry name" value="Me_CoM_Rdtase_asu/bsu_C"/>
</dbReference>
<gene>
    <name evidence="11" type="primary">mcrB</name>
    <name evidence="11" type="ORF">K8N75_01880</name>
</gene>
<comment type="catalytic activity">
    <reaction evidence="7">
        <text>coenzyme B + methyl-coenzyme M = methane + coenzyme M-coenzyme B heterodisulfide</text>
        <dbReference type="Rhea" id="RHEA:12532"/>
        <dbReference type="ChEBI" id="CHEBI:16183"/>
        <dbReference type="ChEBI" id="CHEBI:58286"/>
        <dbReference type="ChEBI" id="CHEBI:58411"/>
        <dbReference type="ChEBI" id="CHEBI:58596"/>
        <dbReference type="EC" id="2.8.4.1"/>
    </reaction>
    <physiologicalReaction direction="left-to-right" evidence="7">
        <dbReference type="Rhea" id="RHEA:12533"/>
    </physiologicalReaction>
</comment>
<evidence type="ECO:0000256" key="7">
    <source>
        <dbReference type="ARBA" id="ARBA00047772"/>
    </source>
</evidence>
<comment type="subunit">
    <text evidence="8">Hexamer of two alpha, two beta, and two gamma chains.</text>
</comment>
<evidence type="ECO:0000313" key="11">
    <source>
        <dbReference type="EMBL" id="MBZ2164803.1"/>
    </source>
</evidence>
<evidence type="ECO:0000256" key="1">
    <source>
        <dbReference type="ARBA" id="ARBA00001952"/>
    </source>
</evidence>
<dbReference type="InterPro" id="IPR022680">
    <property type="entry name" value="Me_CoM_Rdtase_bsu_N"/>
</dbReference>
<evidence type="ECO:0000256" key="3">
    <source>
        <dbReference type="ARBA" id="ARBA00010675"/>
    </source>
</evidence>
<reference evidence="12" key="1">
    <citation type="journal article" date="2022" name="Microbiol. Resour. Announc.">
        <title>Draft Genome Sequence of a Methanogenic Archaeon from West Spitsbergen Permafrost.</title>
        <authorList>
            <person name="Trubitsyn V."/>
            <person name="Rivkina E."/>
            <person name="Shcherbakova V."/>
        </authorList>
    </citation>
    <scope>NUCLEOTIDE SEQUENCE [LARGE SCALE GENOMIC DNA]</scope>
    <source>
        <strain evidence="12">VT</strain>
    </source>
</reference>
<dbReference type="SUPFAM" id="SSF48081">
    <property type="entry name" value="Methyl-coenzyme M reductase alpha and beta chain C-terminal domain"/>
    <property type="match status" value="1"/>
</dbReference>
<dbReference type="InterPro" id="IPR022679">
    <property type="entry name" value="Me_CoM_Rdtase_bsu_C"/>
</dbReference>
<dbReference type="InterPro" id="IPR015823">
    <property type="entry name" value="Me_CoM_Rdtase_asu_N_sub2"/>
</dbReference>
<feature type="domain" description="Methyl-coenzyme M reductase beta subunit N-terminal" evidence="10">
    <location>
        <begin position="6"/>
        <end position="185"/>
    </location>
</feature>
<name>A0A8T5UVA0_9EURY</name>
<evidence type="ECO:0000256" key="2">
    <source>
        <dbReference type="ARBA" id="ARBA00005149"/>
    </source>
</evidence>
<evidence type="ECO:0000256" key="4">
    <source>
        <dbReference type="ARBA" id="ARBA00011155"/>
    </source>
</evidence>
<comment type="caution">
    <text evidence="11">The sequence shown here is derived from an EMBL/GenBank/DDBJ whole genome shotgun (WGS) entry which is preliminary data.</text>
</comment>
<keyword evidence="5 8" id="KW-0808">Transferase</keyword>
<comment type="pathway">
    <text evidence="2 8">One-carbon metabolism; methyl-coenzyme M reduction; methane from methyl-coenzyme M: step 1/1.</text>
</comment>
<dbReference type="PIRSF" id="PIRSF000263">
    <property type="entry name" value="Meth_CoM_rd_beta"/>
    <property type="match status" value="1"/>
</dbReference>
<comment type="subunit">
    <text evidence="4">MCR is a hexamer of two alpha, two beta, and two gamma chains, forming a dimer of heterotrimers.</text>
</comment>
<dbReference type="RefSeq" id="WP_223790467.1">
    <property type="nucleotide sequence ID" value="NZ_JAIOUQ010000003.1"/>
</dbReference>
<dbReference type="Pfam" id="PF02241">
    <property type="entry name" value="MCR_beta"/>
    <property type="match status" value="1"/>
</dbReference>
<evidence type="ECO:0000256" key="6">
    <source>
        <dbReference type="ARBA" id="ARBA00022994"/>
    </source>
</evidence>
<feature type="domain" description="Methyl-coenzyme M reductase beta subunit C-terminal" evidence="9">
    <location>
        <begin position="187"/>
        <end position="434"/>
    </location>
</feature>
<evidence type="ECO:0000256" key="8">
    <source>
        <dbReference type="PIRNR" id="PIRNR000263"/>
    </source>
</evidence>
<dbReference type="InterPro" id="IPR003179">
    <property type="entry name" value="Me_CoM_Rdtase_bsu"/>
</dbReference>
<proteinExistence type="inferred from homology"/>
<organism evidence="11 12">
    <name type="scientific">Methanobacterium spitsbergense</name>
    <dbReference type="NCBI Taxonomy" id="2874285"/>
    <lineage>
        <taxon>Archaea</taxon>
        <taxon>Methanobacteriati</taxon>
        <taxon>Methanobacteriota</taxon>
        <taxon>Methanomada group</taxon>
        <taxon>Methanobacteria</taxon>
        <taxon>Methanobacteriales</taxon>
        <taxon>Methanobacteriaceae</taxon>
        <taxon>Methanobacterium</taxon>
    </lineage>
</organism>
<dbReference type="GO" id="GO:0015948">
    <property type="term" value="P:methanogenesis"/>
    <property type="evidence" value="ECO:0007669"/>
    <property type="project" value="UniProtKB-UniRule"/>
</dbReference>
<dbReference type="GO" id="GO:0050524">
    <property type="term" value="F:coenzyme-B sulfoethylthiotransferase activity"/>
    <property type="evidence" value="ECO:0007669"/>
    <property type="project" value="UniProtKB-UniRule"/>
</dbReference>
<evidence type="ECO:0000259" key="10">
    <source>
        <dbReference type="Pfam" id="PF02783"/>
    </source>
</evidence>
<dbReference type="InterPro" id="IPR009024">
    <property type="entry name" value="Me_CoM_Rdtase_Fd-like_fold"/>
</dbReference>
<dbReference type="NCBIfam" id="TIGR03257">
    <property type="entry name" value="met_CoM_red_bet"/>
    <property type="match status" value="1"/>
</dbReference>
<dbReference type="SUPFAM" id="SSF55088">
    <property type="entry name" value="Methyl-coenzyme M reductase subunits"/>
    <property type="match status" value="1"/>
</dbReference>